<feature type="transmembrane region" description="Helical" evidence="1">
    <location>
        <begin position="6"/>
        <end position="27"/>
    </location>
</feature>
<organism evidence="2 3">
    <name type="scientific">Actinomadura adrarensis</name>
    <dbReference type="NCBI Taxonomy" id="1819600"/>
    <lineage>
        <taxon>Bacteria</taxon>
        <taxon>Bacillati</taxon>
        <taxon>Actinomycetota</taxon>
        <taxon>Actinomycetes</taxon>
        <taxon>Streptosporangiales</taxon>
        <taxon>Thermomonosporaceae</taxon>
        <taxon>Actinomadura</taxon>
    </lineage>
</organism>
<evidence type="ECO:0000313" key="3">
    <source>
        <dbReference type="Proteomes" id="UP001597083"/>
    </source>
</evidence>
<keyword evidence="1" id="KW-0812">Transmembrane</keyword>
<gene>
    <name evidence="2" type="ORF">ACFQ07_00265</name>
</gene>
<name>A0ABW3CA41_9ACTN</name>
<proteinExistence type="predicted"/>
<feature type="transmembrane region" description="Helical" evidence="1">
    <location>
        <begin position="39"/>
        <end position="58"/>
    </location>
</feature>
<sequence length="80" mass="8513">MSWGHLSVRAAILATITVGTLAFPWLLTRRRLHSTAETVAYIGLVFVPLTGLAVVNALSGRSNAPGELQVPGAENTGWWA</sequence>
<keyword evidence="1" id="KW-0472">Membrane</keyword>
<dbReference type="EMBL" id="JBHTIR010000035">
    <property type="protein sequence ID" value="MFD0850672.1"/>
    <property type="molecule type" value="Genomic_DNA"/>
</dbReference>
<keyword evidence="1" id="KW-1133">Transmembrane helix</keyword>
<feature type="non-terminal residue" evidence="2">
    <location>
        <position position="80"/>
    </location>
</feature>
<accession>A0ABW3CA41</accession>
<comment type="caution">
    <text evidence="2">The sequence shown here is derived from an EMBL/GenBank/DDBJ whole genome shotgun (WGS) entry which is preliminary data.</text>
</comment>
<keyword evidence="3" id="KW-1185">Reference proteome</keyword>
<reference evidence="3" key="1">
    <citation type="journal article" date="2019" name="Int. J. Syst. Evol. Microbiol.">
        <title>The Global Catalogue of Microorganisms (GCM) 10K type strain sequencing project: providing services to taxonomists for standard genome sequencing and annotation.</title>
        <authorList>
            <consortium name="The Broad Institute Genomics Platform"/>
            <consortium name="The Broad Institute Genome Sequencing Center for Infectious Disease"/>
            <person name="Wu L."/>
            <person name="Ma J."/>
        </authorList>
    </citation>
    <scope>NUCLEOTIDE SEQUENCE [LARGE SCALE GENOMIC DNA]</scope>
    <source>
        <strain evidence="3">JCM 31696</strain>
    </source>
</reference>
<protein>
    <submittedName>
        <fullName evidence="2">Uncharacterized protein</fullName>
    </submittedName>
</protein>
<evidence type="ECO:0000256" key="1">
    <source>
        <dbReference type="SAM" id="Phobius"/>
    </source>
</evidence>
<evidence type="ECO:0000313" key="2">
    <source>
        <dbReference type="EMBL" id="MFD0850672.1"/>
    </source>
</evidence>
<dbReference type="Proteomes" id="UP001597083">
    <property type="component" value="Unassembled WGS sequence"/>
</dbReference>